<organism evidence="1 2">
    <name type="scientific">Xyrichtys novacula</name>
    <name type="common">Pearly razorfish</name>
    <name type="synonym">Hemipteronotus novacula</name>
    <dbReference type="NCBI Taxonomy" id="13765"/>
    <lineage>
        <taxon>Eukaryota</taxon>
        <taxon>Metazoa</taxon>
        <taxon>Chordata</taxon>
        <taxon>Craniata</taxon>
        <taxon>Vertebrata</taxon>
        <taxon>Euteleostomi</taxon>
        <taxon>Actinopterygii</taxon>
        <taxon>Neopterygii</taxon>
        <taxon>Teleostei</taxon>
        <taxon>Neoteleostei</taxon>
        <taxon>Acanthomorphata</taxon>
        <taxon>Eupercaria</taxon>
        <taxon>Labriformes</taxon>
        <taxon>Labridae</taxon>
        <taxon>Xyrichtys</taxon>
    </lineage>
</organism>
<sequence>MSSKCMFFSPLPLKQLRSPQFKTQSVSLLAEKAGTCSGVKHVLLHEAQAALFSCVRFAEGLQMATFENRKLDFGAENFMFSEIIYFHLLQVKKYSCPLVVCFPPTFDPEHCNIKHSSLT</sequence>
<evidence type="ECO:0000313" key="2">
    <source>
        <dbReference type="Proteomes" id="UP001178508"/>
    </source>
</evidence>
<dbReference type="Proteomes" id="UP001178508">
    <property type="component" value="Chromosome 5"/>
</dbReference>
<accession>A0AAV1F9M7</accession>
<evidence type="ECO:0000313" key="1">
    <source>
        <dbReference type="EMBL" id="CAJ1057630.1"/>
    </source>
</evidence>
<proteinExistence type="predicted"/>
<protein>
    <submittedName>
        <fullName evidence="1">Uncharacterized protein</fullName>
    </submittedName>
</protein>
<reference evidence="1" key="1">
    <citation type="submission" date="2023-08" db="EMBL/GenBank/DDBJ databases">
        <authorList>
            <person name="Alioto T."/>
            <person name="Alioto T."/>
            <person name="Gomez Garrido J."/>
        </authorList>
    </citation>
    <scope>NUCLEOTIDE SEQUENCE</scope>
</reference>
<keyword evidence="2" id="KW-1185">Reference proteome</keyword>
<name>A0AAV1F9M7_XYRNO</name>
<dbReference type="AlphaFoldDB" id="A0AAV1F9M7"/>
<gene>
    <name evidence="1" type="ORF">XNOV1_A002095</name>
</gene>
<dbReference type="EMBL" id="OY660868">
    <property type="protein sequence ID" value="CAJ1057630.1"/>
    <property type="molecule type" value="Genomic_DNA"/>
</dbReference>